<dbReference type="Proteomes" id="UP001189429">
    <property type="component" value="Unassembled WGS sequence"/>
</dbReference>
<reference evidence="1" key="1">
    <citation type="submission" date="2023-10" db="EMBL/GenBank/DDBJ databases">
        <authorList>
            <person name="Chen Y."/>
            <person name="Shah S."/>
            <person name="Dougan E. K."/>
            <person name="Thang M."/>
            <person name="Chan C."/>
        </authorList>
    </citation>
    <scope>NUCLEOTIDE SEQUENCE [LARGE SCALE GENOMIC DNA]</scope>
</reference>
<gene>
    <name evidence="1" type="ORF">PCOR1329_LOCUS51285</name>
</gene>
<sequence length="85" mass="9198">AGGEPTVVRFLTISMLHAFGDGNCYMPIAEDLMALYDAARSGEEAALPSVSGRLPFEALQARLQDCAALRPRPRRGRSPAQDDDH</sequence>
<organism evidence="1 2">
    <name type="scientific">Prorocentrum cordatum</name>
    <dbReference type="NCBI Taxonomy" id="2364126"/>
    <lineage>
        <taxon>Eukaryota</taxon>
        <taxon>Sar</taxon>
        <taxon>Alveolata</taxon>
        <taxon>Dinophyceae</taxon>
        <taxon>Prorocentrales</taxon>
        <taxon>Prorocentraceae</taxon>
        <taxon>Prorocentrum</taxon>
    </lineage>
</organism>
<feature type="non-terminal residue" evidence="1">
    <location>
        <position position="1"/>
    </location>
</feature>
<evidence type="ECO:0000313" key="1">
    <source>
        <dbReference type="EMBL" id="CAK0863000.1"/>
    </source>
</evidence>
<dbReference type="SUPFAM" id="SSF52777">
    <property type="entry name" value="CoA-dependent acyltransferases"/>
    <property type="match status" value="1"/>
</dbReference>
<comment type="caution">
    <text evidence="1">The sequence shown here is derived from an EMBL/GenBank/DDBJ whole genome shotgun (WGS) entry which is preliminary data.</text>
</comment>
<keyword evidence="2" id="KW-1185">Reference proteome</keyword>
<dbReference type="Gene3D" id="3.30.559.10">
    <property type="entry name" value="Chloramphenicol acetyltransferase-like domain"/>
    <property type="match status" value="1"/>
</dbReference>
<evidence type="ECO:0000313" key="2">
    <source>
        <dbReference type="Proteomes" id="UP001189429"/>
    </source>
</evidence>
<proteinExistence type="predicted"/>
<name>A0ABN9UU34_9DINO</name>
<protein>
    <submittedName>
        <fullName evidence="1">Uncharacterized protein</fullName>
    </submittedName>
</protein>
<dbReference type="InterPro" id="IPR023213">
    <property type="entry name" value="CAT-like_dom_sf"/>
</dbReference>
<accession>A0ABN9UU34</accession>
<dbReference type="EMBL" id="CAUYUJ010016218">
    <property type="protein sequence ID" value="CAK0863000.1"/>
    <property type="molecule type" value="Genomic_DNA"/>
</dbReference>